<evidence type="ECO:0000313" key="2">
    <source>
        <dbReference type="Proteomes" id="UP000250354"/>
    </source>
</evidence>
<organism evidence="1 2">
    <name type="scientific">Aerococcus mictus</name>
    <dbReference type="NCBI Taxonomy" id="2976810"/>
    <lineage>
        <taxon>Bacteria</taxon>
        <taxon>Bacillati</taxon>
        <taxon>Bacillota</taxon>
        <taxon>Bacilli</taxon>
        <taxon>Lactobacillales</taxon>
        <taxon>Aerococcaceae</taxon>
        <taxon>Aerococcus</taxon>
    </lineage>
</organism>
<protein>
    <recommendedName>
        <fullName evidence="3">BppU N-terminal domain-containing protein</fullName>
    </recommendedName>
</protein>
<keyword evidence="2" id="KW-1185">Reference proteome</keyword>
<evidence type="ECO:0008006" key="3">
    <source>
        <dbReference type="Google" id="ProtNLM"/>
    </source>
</evidence>
<dbReference type="RefSeq" id="WP_111875500.1">
    <property type="nucleotide sequence ID" value="NZ_CAJHLL010000002.1"/>
</dbReference>
<sequence length="180" mass="20817">MVRNLSKIENKDDIITIDYLNKIKNGGGRNLLRDSDRTITNNNYLLTNYYLVNGHGLKTGEPVTVRFKANIGDDRVWLALFNSGGSQRLYYFNSLNPENGIFTATFKWNADDNVYNGRTYRVSNTYISIYVGTNKATSPNTIEWIKLERGYYTTDWTPAYEDYLSRIEILEQKVAQLQNK</sequence>
<dbReference type="EMBL" id="CP145132">
    <property type="protein sequence ID" value="WWC54043.1"/>
    <property type="molecule type" value="Genomic_DNA"/>
</dbReference>
<dbReference type="Proteomes" id="UP000250354">
    <property type="component" value="Chromosome"/>
</dbReference>
<evidence type="ECO:0000313" key="1">
    <source>
        <dbReference type="EMBL" id="WWC54043.1"/>
    </source>
</evidence>
<gene>
    <name evidence="1" type="ORF">DBT44_0006445</name>
</gene>
<accession>A0ABZ2EB02</accession>
<proteinExistence type="predicted"/>
<name>A0ABZ2EB02_9LACT</name>
<reference evidence="1 2" key="1">
    <citation type="journal article" date="2020" name="J. Bacteriol.">
        <title>Aerococcus urinae Isolated from Women with Lower Urinary Tract Symptoms: In Vitro Aggregation and Genome Analysis.</title>
        <authorList>
            <person name="Hilt E.E."/>
            <person name="Putonti C."/>
            <person name="Thomas-White K."/>
            <person name="Lewis A.L."/>
            <person name="Visick K.L."/>
            <person name="Gilbert N.M."/>
            <person name="Wolfe A.J."/>
        </authorList>
    </citation>
    <scope>NUCLEOTIDE SEQUENCE [LARGE SCALE GENOMIC DNA]</scope>
    <source>
        <strain evidence="1 2">UMB1016</strain>
    </source>
</reference>